<dbReference type="PIRSF" id="PIRSF006815">
    <property type="entry name" value="GcvPA"/>
    <property type="match status" value="1"/>
</dbReference>
<dbReference type="AlphaFoldDB" id="A0A1M5SJJ8"/>
<evidence type="ECO:0000313" key="7">
    <source>
        <dbReference type="Proteomes" id="UP000242592"/>
    </source>
</evidence>
<dbReference type="Proteomes" id="UP000242592">
    <property type="component" value="Unassembled WGS sequence"/>
</dbReference>
<evidence type="ECO:0000256" key="4">
    <source>
        <dbReference type="HAMAP-Rule" id="MF_00712"/>
    </source>
</evidence>
<dbReference type="Gene3D" id="3.90.1150.10">
    <property type="entry name" value="Aspartate Aminotransferase, domain 1"/>
    <property type="match status" value="1"/>
</dbReference>
<reference evidence="7" key="1">
    <citation type="submission" date="2016-11" db="EMBL/GenBank/DDBJ databases">
        <authorList>
            <person name="Varghese N."/>
            <person name="Submissions S."/>
        </authorList>
    </citation>
    <scope>NUCLEOTIDE SEQUENCE [LARGE SCALE GENOMIC DNA]</scope>
    <source>
        <strain evidence="7">DSM 15807</strain>
    </source>
</reference>
<comment type="subunit">
    <text evidence="4">The glycine cleavage system is composed of four proteins: P, T, L and H. In this organism, the P 'protein' is a heterodimer of two subunits.</text>
</comment>
<organism evidence="6 7">
    <name type="scientific">Thermosipho atlanticus DSM 15807</name>
    <dbReference type="NCBI Taxonomy" id="1123380"/>
    <lineage>
        <taxon>Bacteria</taxon>
        <taxon>Thermotogati</taxon>
        <taxon>Thermotogota</taxon>
        <taxon>Thermotogae</taxon>
        <taxon>Thermotogales</taxon>
        <taxon>Fervidobacteriaceae</taxon>
        <taxon>Thermosipho</taxon>
    </lineage>
</organism>
<dbReference type="PANTHER" id="PTHR42806:SF1">
    <property type="entry name" value="GLYCINE DEHYDROGENASE (DECARBOXYLATING)"/>
    <property type="match status" value="1"/>
</dbReference>
<evidence type="ECO:0000259" key="5">
    <source>
        <dbReference type="Pfam" id="PF02347"/>
    </source>
</evidence>
<dbReference type="GO" id="GO:0009116">
    <property type="term" value="P:nucleoside metabolic process"/>
    <property type="evidence" value="ECO:0007669"/>
    <property type="project" value="InterPro"/>
</dbReference>
<dbReference type="GO" id="GO:0004375">
    <property type="term" value="F:glycine dehydrogenase (decarboxylating) activity"/>
    <property type="evidence" value="ECO:0007669"/>
    <property type="project" value="UniProtKB-EC"/>
</dbReference>
<dbReference type="GO" id="GO:0019464">
    <property type="term" value="P:glycine decarboxylation via glycine cleavage system"/>
    <property type="evidence" value="ECO:0007669"/>
    <property type="project" value="UniProtKB-UniRule"/>
</dbReference>
<dbReference type="EMBL" id="FQXN01000003">
    <property type="protein sequence ID" value="SHH38734.1"/>
    <property type="molecule type" value="Genomic_DNA"/>
</dbReference>
<accession>A0A1M5SJJ8</accession>
<dbReference type="InterPro" id="IPR023010">
    <property type="entry name" value="GcvPA"/>
</dbReference>
<dbReference type="HAMAP" id="MF_00712">
    <property type="entry name" value="GcvPA"/>
    <property type="match status" value="1"/>
</dbReference>
<dbReference type="RefSeq" id="WP_073072729.1">
    <property type="nucleotide sequence ID" value="NZ_FQXN01000003.1"/>
</dbReference>
<dbReference type="InterPro" id="IPR015421">
    <property type="entry name" value="PyrdxlP-dep_Trfase_major"/>
</dbReference>
<dbReference type="Gene3D" id="3.40.640.10">
    <property type="entry name" value="Type I PLP-dependent aspartate aminotransferase-like (Major domain)"/>
    <property type="match status" value="1"/>
</dbReference>
<keyword evidence="2 4" id="KW-0560">Oxidoreductase</keyword>
<proteinExistence type="inferred from homology"/>
<dbReference type="NCBIfam" id="NF001696">
    <property type="entry name" value="PRK00451.1"/>
    <property type="match status" value="1"/>
</dbReference>
<evidence type="ECO:0000256" key="2">
    <source>
        <dbReference type="ARBA" id="ARBA00023002"/>
    </source>
</evidence>
<dbReference type="InterPro" id="IPR015424">
    <property type="entry name" value="PyrdxlP-dep_Trfase"/>
</dbReference>
<comment type="function">
    <text evidence="1 4">The glycine cleavage system catalyzes the degradation of glycine. The P protein binds the alpha-amino group of glycine through its pyridoxal phosphate cofactor; CO(2) is released and the remaining methylamine moiety is then transferred to the lipoamide cofactor of the H protein.</text>
</comment>
<dbReference type="SUPFAM" id="SSF53383">
    <property type="entry name" value="PLP-dependent transferases"/>
    <property type="match status" value="1"/>
</dbReference>
<feature type="domain" description="Glycine cleavage system P-protein N-terminal" evidence="5">
    <location>
        <begin position="2"/>
        <end position="439"/>
    </location>
</feature>
<gene>
    <name evidence="4" type="primary">gcvPA</name>
    <name evidence="6" type="ORF">SAMN02745199_0914</name>
</gene>
<protein>
    <recommendedName>
        <fullName evidence="4">Probable glycine dehydrogenase (decarboxylating) subunit 1</fullName>
        <ecNumber evidence="4">1.4.4.2</ecNumber>
    </recommendedName>
    <alternativeName>
        <fullName evidence="4">Glycine cleavage system P-protein subunit 1</fullName>
    </alternativeName>
    <alternativeName>
        <fullName evidence="4">Glycine decarboxylase subunit 1</fullName>
    </alternativeName>
    <alternativeName>
        <fullName evidence="4">Glycine dehydrogenase (aminomethyl-transferring) subunit 1</fullName>
    </alternativeName>
</protein>
<comment type="catalytic activity">
    <reaction evidence="3 4">
        <text>N(6)-[(R)-lipoyl]-L-lysyl-[glycine-cleavage complex H protein] + glycine + H(+) = N(6)-[(R)-S(8)-aminomethyldihydrolipoyl]-L-lysyl-[glycine-cleavage complex H protein] + CO2</text>
        <dbReference type="Rhea" id="RHEA:24304"/>
        <dbReference type="Rhea" id="RHEA-COMP:10494"/>
        <dbReference type="Rhea" id="RHEA-COMP:10495"/>
        <dbReference type="ChEBI" id="CHEBI:15378"/>
        <dbReference type="ChEBI" id="CHEBI:16526"/>
        <dbReference type="ChEBI" id="CHEBI:57305"/>
        <dbReference type="ChEBI" id="CHEBI:83099"/>
        <dbReference type="ChEBI" id="CHEBI:83143"/>
        <dbReference type="EC" id="1.4.4.2"/>
    </reaction>
</comment>
<evidence type="ECO:0000256" key="3">
    <source>
        <dbReference type="ARBA" id="ARBA00049026"/>
    </source>
</evidence>
<evidence type="ECO:0000256" key="1">
    <source>
        <dbReference type="ARBA" id="ARBA00003788"/>
    </source>
</evidence>
<dbReference type="InterPro" id="IPR015422">
    <property type="entry name" value="PyrdxlP-dep_Trfase_small"/>
</dbReference>
<dbReference type="Pfam" id="PF02347">
    <property type="entry name" value="GDC-P"/>
    <property type="match status" value="1"/>
</dbReference>
<dbReference type="EC" id="1.4.4.2" evidence="4"/>
<dbReference type="OrthoDB" id="9771867at2"/>
<name>A0A1M5SJJ8_9BACT</name>
<sequence length="439" mass="49444">MHKYIPHTEKEIEEMLKEIGVSTIEDLYVNVPKTIENYKLENGKDEFTVKKEIVKLSKQNKVFELENIFIGAGIYYHYIPTIVETLSNKQNFVTAYTPYQAEVSQGTLQALFEYQTMMCELTGMEVANSSMYDGATALAEAILMAVRINGKRKILISSAINPEYLSVSETYCKPQNVHLEKIKWSETGTIDLEELKNKIDDETSAVVVGYPNFFGIIEDLKMIKELLPEKILFIVVSEPISLSILEAPGKFGADIVVGEGQALGVTPNFGGPGIGFFTTREKYVRKMPGRIIGETKDVEGKKGYIMILQTREQHIRRGKATSNICSNHALMALVNAIYISTMGPEGLKKVAKMSYNASHYLARKLEEKGYKKVFDGPFFNEFLFDAGEDYISKWHKLTEEGILGPLPLEIVLPQFKNNALACCTEVNTKESIENLLKYF</sequence>
<dbReference type="STRING" id="1123380.SAMN02745199_0914"/>
<keyword evidence="7" id="KW-1185">Reference proteome</keyword>
<dbReference type="CDD" id="cd00613">
    <property type="entry name" value="GDC-P"/>
    <property type="match status" value="1"/>
</dbReference>
<dbReference type="InterPro" id="IPR049315">
    <property type="entry name" value="GDC-P_N"/>
</dbReference>
<evidence type="ECO:0000313" key="6">
    <source>
        <dbReference type="EMBL" id="SHH38734.1"/>
    </source>
</evidence>
<comment type="similarity">
    <text evidence="4">Belongs to the GcvP family. N-terminal subunit subfamily.</text>
</comment>
<dbReference type="PANTHER" id="PTHR42806">
    <property type="entry name" value="GLYCINE CLEAVAGE SYSTEM P-PROTEIN"/>
    <property type="match status" value="1"/>
</dbReference>
<dbReference type="InterPro" id="IPR020581">
    <property type="entry name" value="GDC_P"/>
</dbReference>